<dbReference type="Proteomes" id="UP000189475">
    <property type="component" value="Unassembled WGS sequence"/>
</dbReference>
<evidence type="ECO:0000313" key="2">
    <source>
        <dbReference type="EMBL" id="SJL84795.1"/>
    </source>
</evidence>
<proteinExistence type="predicted"/>
<name>A0A1R4B7A3_9VIBR</name>
<dbReference type="AlphaFoldDB" id="A0A1R4B7A3"/>
<reference evidence="2 3" key="1">
    <citation type="submission" date="2017-02" db="EMBL/GenBank/DDBJ databases">
        <authorList>
            <person name="Peterson S.W."/>
        </authorList>
    </citation>
    <scope>NUCLEOTIDE SEQUENCE [LARGE SCALE GENOMIC DNA]</scope>
    <source>
        <strain evidence="2 3">CECT 9027</strain>
    </source>
</reference>
<keyword evidence="1" id="KW-1133">Transmembrane helix</keyword>
<dbReference type="EMBL" id="FUFT01000006">
    <property type="protein sequence ID" value="SJL84795.1"/>
    <property type="molecule type" value="Genomic_DNA"/>
</dbReference>
<evidence type="ECO:0000313" key="3">
    <source>
        <dbReference type="Proteomes" id="UP000189475"/>
    </source>
</evidence>
<keyword evidence="3" id="KW-1185">Reference proteome</keyword>
<sequence>MFSSSVDELITLHEYVMRLCYIIAPCNISSCFGFLFINLPS</sequence>
<feature type="transmembrane region" description="Helical" evidence="1">
    <location>
        <begin position="15"/>
        <end position="37"/>
    </location>
</feature>
<dbReference type="STRING" id="1918946.VPAL9027_02792"/>
<evidence type="ECO:0000256" key="1">
    <source>
        <dbReference type="SAM" id="Phobius"/>
    </source>
</evidence>
<gene>
    <name evidence="2" type="ORF">VPAL9027_02792</name>
</gene>
<keyword evidence="1" id="KW-0812">Transmembrane</keyword>
<organism evidence="2 3">
    <name type="scientific">Vibrio palustris</name>
    <dbReference type="NCBI Taxonomy" id="1918946"/>
    <lineage>
        <taxon>Bacteria</taxon>
        <taxon>Pseudomonadati</taxon>
        <taxon>Pseudomonadota</taxon>
        <taxon>Gammaproteobacteria</taxon>
        <taxon>Vibrionales</taxon>
        <taxon>Vibrionaceae</taxon>
        <taxon>Vibrio</taxon>
    </lineage>
</organism>
<protein>
    <submittedName>
        <fullName evidence="2">Uncharacterized protein</fullName>
    </submittedName>
</protein>
<keyword evidence="1" id="KW-0472">Membrane</keyword>
<accession>A0A1R4B7A3</accession>